<comment type="caution">
    <text evidence="5">Lacks conserved residue(s) required for the propagation of feature annotation.</text>
</comment>
<sequence>MLVAGAAQGKQGGVRWSAVLLGIPSAVAAYLCSWQVQRRQKKIELLAEREARMSGAPLDLFEEEYLPEEYTRVTLSGTFDYSKDAFRTVLVNRGWVPLSWKERPEERVIGEPAGQVTVTGIIRNGEKAGQFVPRNDFKSCTWHYINTAELAEAAGLDPGTPLVEAVIGTRTETQAGENDEEAVSAATKPPSTMEVLGGRTRPAPTAPDALPLPKTIADLRRFSVMPSDHFNYAATWFTLSAATAALAVKAARQAPK</sequence>
<dbReference type="InterPro" id="IPR045214">
    <property type="entry name" value="Surf1/Surf4"/>
</dbReference>
<dbReference type="PANTHER" id="PTHR23427:SF2">
    <property type="entry name" value="SURFEIT LOCUS PROTEIN 1"/>
    <property type="match status" value="1"/>
</dbReference>
<comment type="caution">
    <text evidence="6">The sequence shown here is derived from an EMBL/GenBank/DDBJ whole genome shotgun (WGS) entry which is preliminary data.</text>
</comment>
<reference evidence="6" key="1">
    <citation type="submission" date="2021-01" db="EMBL/GenBank/DDBJ databases">
        <authorList>
            <person name="Eckstrom K.M.E."/>
        </authorList>
    </citation>
    <scope>NUCLEOTIDE SEQUENCE</scope>
    <source>
        <strain evidence="6">UVCC 0001</strain>
    </source>
</reference>
<evidence type="ECO:0000256" key="2">
    <source>
        <dbReference type="ARBA" id="ARBA00022692"/>
    </source>
</evidence>
<dbReference type="GO" id="GO:0005743">
    <property type="term" value="C:mitochondrial inner membrane"/>
    <property type="evidence" value="ECO:0007669"/>
    <property type="project" value="UniProtKB-SubCell"/>
</dbReference>
<organism evidence="6 7">
    <name type="scientific">Prototheca wickerhamii</name>
    <dbReference type="NCBI Taxonomy" id="3111"/>
    <lineage>
        <taxon>Eukaryota</taxon>
        <taxon>Viridiplantae</taxon>
        <taxon>Chlorophyta</taxon>
        <taxon>core chlorophytes</taxon>
        <taxon>Trebouxiophyceae</taxon>
        <taxon>Chlorellales</taxon>
        <taxon>Chlorellaceae</taxon>
        <taxon>Prototheca</taxon>
    </lineage>
</organism>
<evidence type="ECO:0000313" key="6">
    <source>
        <dbReference type="EMBL" id="KAK2077048.1"/>
    </source>
</evidence>
<keyword evidence="5" id="KW-0496">Mitochondrion</keyword>
<evidence type="ECO:0000256" key="5">
    <source>
        <dbReference type="RuleBase" id="RU363076"/>
    </source>
</evidence>
<accession>A0AAD9IF35</accession>
<dbReference type="Pfam" id="PF02104">
    <property type="entry name" value="SURF1"/>
    <property type="match status" value="2"/>
</dbReference>
<keyword evidence="2 5" id="KW-0812">Transmembrane</keyword>
<evidence type="ECO:0000313" key="7">
    <source>
        <dbReference type="Proteomes" id="UP001255856"/>
    </source>
</evidence>
<comment type="subcellular location">
    <subcellularLocation>
        <location evidence="1">Membrane</location>
    </subcellularLocation>
    <subcellularLocation>
        <location evidence="5">Mitochondrion inner membrane</location>
        <topology evidence="5">Multi-pass membrane protein</topology>
    </subcellularLocation>
</comment>
<dbReference type="PANTHER" id="PTHR23427">
    <property type="entry name" value="SURFEIT LOCUS PROTEIN"/>
    <property type="match status" value="1"/>
</dbReference>
<keyword evidence="5" id="KW-0999">Mitochondrion inner membrane</keyword>
<keyword evidence="4 5" id="KW-0472">Membrane</keyword>
<evidence type="ECO:0000256" key="1">
    <source>
        <dbReference type="ARBA" id="ARBA00004370"/>
    </source>
</evidence>
<protein>
    <recommendedName>
        <fullName evidence="5">SURF1-like protein</fullName>
    </recommendedName>
</protein>
<dbReference type="EMBL" id="JASFZW010000008">
    <property type="protein sequence ID" value="KAK2077048.1"/>
    <property type="molecule type" value="Genomic_DNA"/>
</dbReference>
<dbReference type="Proteomes" id="UP001255856">
    <property type="component" value="Unassembled WGS sequence"/>
</dbReference>
<dbReference type="AlphaFoldDB" id="A0AAD9IF35"/>
<dbReference type="PROSITE" id="PS50895">
    <property type="entry name" value="SURF1"/>
    <property type="match status" value="1"/>
</dbReference>
<keyword evidence="7" id="KW-1185">Reference proteome</keyword>
<comment type="function">
    <text evidence="5">Probably involved in the biogenesis of the COX complex.</text>
</comment>
<proteinExistence type="inferred from homology"/>
<comment type="similarity">
    <text evidence="5">Belongs to the SURF1 family.</text>
</comment>
<keyword evidence="3 5" id="KW-1133">Transmembrane helix</keyword>
<gene>
    <name evidence="6" type="ORF">QBZ16_005276</name>
</gene>
<feature type="transmembrane region" description="Helical" evidence="5">
    <location>
        <begin position="12"/>
        <end position="32"/>
    </location>
</feature>
<evidence type="ECO:0000256" key="4">
    <source>
        <dbReference type="ARBA" id="ARBA00023136"/>
    </source>
</evidence>
<dbReference type="InterPro" id="IPR002994">
    <property type="entry name" value="Surf1/Shy1"/>
</dbReference>
<evidence type="ECO:0000256" key="3">
    <source>
        <dbReference type="ARBA" id="ARBA00022989"/>
    </source>
</evidence>
<name>A0AAD9IF35_PROWI</name>
<dbReference type="CDD" id="cd06662">
    <property type="entry name" value="SURF1"/>
    <property type="match status" value="1"/>
</dbReference>